<protein>
    <submittedName>
        <fullName evidence="2">DNA-binding CsgD family transcriptional regulator</fullName>
    </submittedName>
</protein>
<dbReference type="InterPro" id="IPR036388">
    <property type="entry name" value="WH-like_DNA-bd_sf"/>
</dbReference>
<sequence length="148" mass="15945">MSLLPSGRRSRRALTAPVAGVVALLLLSGARRRGGGHAAMLPLRHNEHTAPASVLIHPSGLLDAMLAFYDVLWERGYPVAPGAAGEELDEVDRRLLSLLLSGLTDQAVAGRLGLSLRTVQRRIHQLMTKAGVHTRLQLGWHAATRGWA</sequence>
<evidence type="ECO:0000313" key="3">
    <source>
        <dbReference type="Proteomes" id="UP000546162"/>
    </source>
</evidence>
<dbReference type="RefSeq" id="WP_185043718.1">
    <property type="nucleotide sequence ID" value="NZ_BAABFG010000005.1"/>
</dbReference>
<dbReference type="SUPFAM" id="SSF46894">
    <property type="entry name" value="C-terminal effector domain of the bipartite response regulators"/>
    <property type="match status" value="1"/>
</dbReference>
<feature type="domain" description="HTH luxR-type" evidence="1">
    <location>
        <begin position="85"/>
        <end position="142"/>
    </location>
</feature>
<evidence type="ECO:0000259" key="1">
    <source>
        <dbReference type="SMART" id="SM00421"/>
    </source>
</evidence>
<gene>
    <name evidence="2" type="ORF">BJY16_006902</name>
</gene>
<dbReference type="Proteomes" id="UP000546162">
    <property type="component" value="Unassembled WGS sequence"/>
</dbReference>
<keyword evidence="2" id="KW-0238">DNA-binding</keyword>
<dbReference type="SMART" id="SM00421">
    <property type="entry name" value="HTH_LUXR"/>
    <property type="match status" value="1"/>
</dbReference>
<dbReference type="Pfam" id="PF13384">
    <property type="entry name" value="HTH_23"/>
    <property type="match status" value="1"/>
</dbReference>
<dbReference type="Gene3D" id="1.10.10.10">
    <property type="entry name" value="Winged helix-like DNA-binding domain superfamily/Winged helix DNA-binding domain"/>
    <property type="match status" value="1"/>
</dbReference>
<dbReference type="InterPro" id="IPR000792">
    <property type="entry name" value="Tscrpt_reg_LuxR_C"/>
</dbReference>
<proteinExistence type="predicted"/>
<accession>A0A7W7H3Q8</accession>
<evidence type="ECO:0000313" key="2">
    <source>
        <dbReference type="EMBL" id="MBB4743443.1"/>
    </source>
</evidence>
<comment type="caution">
    <text evidence="2">The sequence shown here is derived from an EMBL/GenBank/DDBJ whole genome shotgun (WGS) entry which is preliminary data.</text>
</comment>
<name>A0A7W7H3Q8_9ACTN</name>
<organism evidence="2 3">
    <name type="scientific">Actinoplanes octamycinicus</name>
    <dbReference type="NCBI Taxonomy" id="135948"/>
    <lineage>
        <taxon>Bacteria</taxon>
        <taxon>Bacillati</taxon>
        <taxon>Actinomycetota</taxon>
        <taxon>Actinomycetes</taxon>
        <taxon>Micromonosporales</taxon>
        <taxon>Micromonosporaceae</taxon>
        <taxon>Actinoplanes</taxon>
    </lineage>
</organism>
<keyword evidence="3" id="KW-1185">Reference proteome</keyword>
<dbReference type="EMBL" id="JACHNB010000001">
    <property type="protein sequence ID" value="MBB4743443.1"/>
    <property type="molecule type" value="Genomic_DNA"/>
</dbReference>
<dbReference type="InterPro" id="IPR016032">
    <property type="entry name" value="Sig_transdc_resp-reg_C-effctor"/>
</dbReference>
<reference evidence="2 3" key="1">
    <citation type="submission" date="2020-08" db="EMBL/GenBank/DDBJ databases">
        <title>Sequencing the genomes of 1000 actinobacteria strains.</title>
        <authorList>
            <person name="Klenk H.-P."/>
        </authorList>
    </citation>
    <scope>NUCLEOTIDE SEQUENCE [LARGE SCALE GENOMIC DNA]</scope>
    <source>
        <strain evidence="2 3">DSM 45809</strain>
    </source>
</reference>
<dbReference type="GO" id="GO:0003677">
    <property type="term" value="F:DNA binding"/>
    <property type="evidence" value="ECO:0007669"/>
    <property type="project" value="UniProtKB-KW"/>
</dbReference>
<dbReference type="GO" id="GO:0006355">
    <property type="term" value="P:regulation of DNA-templated transcription"/>
    <property type="evidence" value="ECO:0007669"/>
    <property type="project" value="InterPro"/>
</dbReference>
<dbReference type="AlphaFoldDB" id="A0A7W7H3Q8"/>